<evidence type="ECO:0000313" key="7">
    <source>
        <dbReference type="EMBL" id="OWA50668.1"/>
    </source>
</evidence>
<keyword evidence="3 6" id="KW-0812">Transmembrane</keyword>
<dbReference type="PANTHER" id="PTHR13628">
    <property type="entry name" value="TRANSMEMBRANE PROTEIN 267"/>
    <property type="match status" value="1"/>
</dbReference>
<gene>
    <name evidence="7" type="ORF">BV898_15178</name>
</gene>
<name>A0A9X6NCH3_HYPEX</name>
<protein>
    <recommendedName>
        <fullName evidence="2">Transmembrane protein 267</fullName>
    </recommendedName>
</protein>
<evidence type="ECO:0000256" key="2">
    <source>
        <dbReference type="ARBA" id="ARBA00013977"/>
    </source>
</evidence>
<dbReference type="Proteomes" id="UP000192578">
    <property type="component" value="Unassembled WGS sequence"/>
</dbReference>
<keyword evidence="8" id="KW-1185">Reference proteome</keyword>
<comment type="subcellular location">
    <subcellularLocation>
        <location evidence="1">Membrane</location>
        <topology evidence="1">Multi-pass membrane protein</topology>
    </subcellularLocation>
</comment>
<feature type="transmembrane region" description="Helical" evidence="6">
    <location>
        <begin position="110"/>
        <end position="128"/>
    </location>
</feature>
<comment type="caution">
    <text evidence="7">The sequence shown here is derived from an EMBL/GenBank/DDBJ whole genome shotgun (WGS) entry which is preliminary data.</text>
</comment>
<proteinExistence type="predicted"/>
<evidence type="ECO:0000313" key="8">
    <source>
        <dbReference type="Proteomes" id="UP000192578"/>
    </source>
</evidence>
<dbReference type="AlphaFoldDB" id="A0A9X6NCH3"/>
<dbReference type="EMBL" id="MTYJ01000199">
    <property type="protein sequence ID" value="OWA50668.1"/>
    <property type="molecule type" value="Genomic_DNA"/>
</dbReference>
<dbReference type="InterPro" id="IPR026572">
    <property type="entry name" value="TMEM267"/>
</dbReference>
<evidence type="ECO:0000256" key="6">
    <source>
        <dbReference type="SAM" id="Phobius"/>
    </source>
</evidence>
<feature type="transmembrane region" description="Helical" evidence="6">
    <location>
        <begin position="76"/>
        <end position="98"/>
    </location>
</feature>
<reference evidence="8" key="1">
    <citation type="submission" date="2017-01" db="EMBL/GenBank/DDBJ databases">
        <title>Comparative genomics of anhydrobiosis in the tardigrade Hypsibius dujardini.</title>
        <authorList>
            <person name="Yoshida Y."/>
            <person name="Koutsovoulos G."/>
            <person name="Laetsch D."/>
            <person name="Stevens L."/>
            <person name="Kumar S."/>
            <person name="Horikawa D."/>
            <person name="Ishino K."/>
            <person name="Komine S."/>
            <person name="Tomita M."/>
            <person name="Blaxter M."/>
            <person name="Arakawa K."/>
        </authorList>
    </citation>
    <scope>NUCLEOTIDE SEQUENCE [LARGE SCALE GENOMIC DNA]</scope>
    <source>
        <strain evidence="8">Z151</strain>
    </source>
</reference>
<accession>A0A9X6NCH3</accession>
<dbReference type="OrthoDB" id="10014558at2759"/>
<organism evidence="7 8">
    <name type="scientific">Hypsibius exemplaris</name>
    <name type="common">Freshwater tardigrade</name>
    <dbReference type="NCBI Taxonomy" id="2072580"/>
    <lineage>
        <taxon>Eukaryota</taxon>
        <taxon>Metazoa</taxon>
        <taxon>Ecdysozoa</taxon>
        <taxon>Tardigrada</taxon>
        <taxon>Eutardigrada</taxon>
        <taxon>Parachela</taxon>
        <taxon>Hypsibioidea</taxon>
        <taxon>Hypsibiidae</taxon>
        <taxon>Hypsibius</taxon>
    </lineage>
</organism>
<evidence type="ECO:0000256" key="4">
    <source>
        <dbReference type="ARBA" id="ARBA00022989"/>
    </source>
</evidence>
<feature type="transmembrane region" description="Helical" evidence="6">
    <location>
        <begin position="42"/>
        <end position="64"/>
    </location>
</feature>
<dbReference type="GO" id="GO:0016020">
    <property type="term" value="C:membrane"/>
    <property type="evidence" value="ECO:0007669"/>
    <property type="project" value="UniProtKB-SubCell"/>
</dbReference>
<evidence type="ECO:0000256" key="3">
    <source>
        <dbReference type="ARBA" id="ARBA00022692"/>
    </source>
</evidence>
<keyword evidence="4 6" id="KW-1133">Transmembrane helix</keyword>
<evidence type="ECO:0000256" key="1">
    <source>
        <dbReference type="ARBA" id="ARBA00004141"/>
    </source>
</evidence>
<sequence>MLSKRQLCSPLVAGILLVLPLVTIVADGLLQKLGDEGAPMAARALFDSVVHVALGCLAWAAVTVHRNFGRRFWWELSMAAAFSAGVDVDHFIAARSFALKDALHMPTPPPFHDISLSFLFFLVSLLQYCTNRGKRWQLRYHLLQMSTMLAVHLCRDAARRGLHVAYLVTIPPGEPFGLFPFFLPFFPLLTRAVLMLAETESSLGSWRTGDDECRAAGEDRKNSSVNPKISDCDAHLDDLSYQAMFY</sequence>
<keyword evidence="5 6" id="KW-0472">Membrane</keyword>
<dbReference type="PANTHER" id="PTHR13628:SF1">
    <property type="entry name" value="TRANSMEMBRANE PROTEIN 267"/>
    <property type="match status" value="1"/>
</dbReference>
<evidence type="ECO:0000256" key="5">
    <source>
        <dbReference type="ARBA" id="ARBA00023136"/>
    </source>
</evidence>